<dbReference type="Gene3D" id="3.40.50.1820">
    <property type="entry name" value="alpha/beta hydrolase"/>
    <property type="match status" value="1"/>
</dbReference>
<organism evidence="5 6">
    <name type="scientific">Solitalea koreensis</name>
    <dbReference type="NCBI Taxonomy" id="543615"/>
    <lineage>
        <taxon>Bacteria</taxon>
        <taxon>Pseudomonadati</taxon>
        <taxon>Bacteroidota</taxon>
        <taxon>Sphingobacteriia</taxon>
        <taxon>Sphingobacteriales</taxon>
        <taxon>Sphingobacteriaceae</taxon>
        <taxon>Solitalea</taxon>
    </lineage>
</organism>
<proteinExistence type="inferred from homology"/>
<feature type="domain" description="Dienelactone hydrolase" evidence="4">
    <location>
        <begin position="202"/>
        <end position="277"/>
    </location>
</feature>
<comment type="similarity">
    <text evidence="2">Belongs to the AB hydrolase superfamily. FUS2 hydrolase family.</text>
</comment>
<evidence type="ECO:0000259" key="3">
    <source>
        <dbReference type="Pfam" id="PF00561"/>
    </source>
</evidence>
<dbReference type="AlphaFoldDB" id="A0A521E525"/>
<keyword evidence="6" id="KW-1185">Reference proteome</keyword>
<evidence type="ECO:0000313" key="6">
    <source>
        <dbReference type="Proteomes" id="UP000315971"/>
    </source>
</evidence>
<dbReference type="PANTHER" id="PTHR22946:SF9">
    <property type="entry name" value="POLYKETIDE TRANSFERASE AF380"/>
    <property type="match status" value="1"/>
</dbReference>
<dbReference type="Pfam" id="PF00561">
    <property type="entry name" value="Abhydrolase_1"/>
    <property type="match status" value="1"/>
</dbReference>
<dbReference type="InterPro" id="IPR002925">
    <property type="entry name" value="Dienelactn_hydro"/>
</dbReference>
<gene>
    <name evidence="5" type="ORF">SAMN06265350_11139</name>
</gene>
<dbReference type="GO" id="GO:0052689">
    <property type="term" value="F:carboxylic ester hydrolase activity"/>
    <property type="evidence" value="ECO:0007669"/>
    <property type="project" value="UniProtKB-ARBA"/>
</dbReference>
<dbReference type="InterPro" id="IPR000073">
    <property type="entry name" value="AB_hydrolase_1"/>
</dbReference>
<name>A0A521E525_9SPHI</name>
<evidence type="ECO:0000259" key="4">
    <source>
        <dbReference type="Pfam" id="PF01738"/>
    </source>
</evidence>
<dbReference type="Proteomes" id="UP000315971">
    <property type="component" value="Unassembled WGS sequence"/>
</dbReference>
<dbReference type="EMBL" id="FXSZ01000011">
    <property type="protein sequence ID" value="SMO79054.1"/>
    <property type="molecule type" value="Genomic_DNA"/>
</dbReference>
<protein>
    <submittedName>
        <fullName evidence="5">Dienelactone hydrolase family protein</fullName>
    </submittedName>
</protein>
<dbReference type="InterPro" id="IPR029058">
    <property type="entry name" value="AB_hydrolase_fold"/>
</dbReference>
<keyword evidence="1 5" id="KW-0378">Hydrolase</keyword>
<reference evidence="5 6" key="1">
    <citation type="submission" date="2017-05" db="EMBL/GenBank/DDBJ databases">
        <authorList>
            <person name="Varghese N."/>
            <person name="Submissions S."/>
        </authorList>
    </citation>
    <scope>NUCLEOTIDE SEQUENCE [LARGE SCALE GENOMIC DNA]</scope>
    <source>
        <strain evidence="5 6">DSM 21342</strain>
    </source>
</reference>
<evidence type="ECO:0000313" key="5">
    <source>
        <dbReference type="EMBL" id="SMO79054.1"/>
    </source>
</evidence>
<evidence type="ECO:0000256" key="1">
    <source>
        <dbReference type="ARBA" id="ARBA00022801"/>
    </source>
</evidence>
<sequence>MNTQSILLTSFTGKPIATDLRFLPNKIKKPILVFSHGFKGFKDWGHFPIIAERFAREGFFVVSFNFSHNGTSPLQLQDFADAEAFGNNNYSIQLDDLGVVLNFILNSKDYEDEVDGQKLYLWGHSIGAGISLLKAAEDSRVKKVLAWASVGNTLKRVTMYDPQEWKSKGVTYITNARTGQQLPIYYQFYTDFFEHQQRLDLEEAASRINVPVQFIHGNEDEAVSIAEVTGLHEKLPMSNLKIITEAGHTFGGKHPWNSVALPKHTEEALALSLEFLKK</sequence>
<dbReference type="Pfam" id="PF01738">
    <property type="entry name" value="DLH"/>
    <property type="match status" value="1"/>
</dbReference>
<evidence type="ECO:0000256" key="2">
    <source>
        <dbReference type="ARBA" id="ARBA00038115"/>
    </source>
</evidence>
<dbReference type="RefSeq" id="WP_185955287.1">
    <property type="nucleotide sequence ID" value="NZ_FXSZ01000011.1"/>
</dbReference>
<dbReference type="SUPFAM" id="SSF53474">
    <property type="entry name" value="alpha/beta-Hydrolases"/>
    <property type="match status" value="1"/>
</dbReference>
<accession>A0A521E525</accession>
<feature type="domain" description="AB hydrolase-1" evidence="3">
    <location>
        <begin position="30"/>
        <end position="187"/>
    </location>
</feature>
<dbReference type="PANTHER" id="PTHR22946">
    <property type="entry name" value="DIENELACTONE HYDROLASE DOMAIN-CONTAINING PROTEIN-RELATED"/>
    <property type="match status" value="1"/>
</dbReference>
<dbReference type="InterPro" id="IPR050261">
    <property type="entry name" value="FrsA_esterase"/>
</dbReference>